<protein>
    <recommendedName>
        <fullName evidence="1">Anhydro-N-acetylmuramic acid kinase</fullName>
        <ecNumber evidence="1">2.7.1.170</ecNumber>
    </recommendedName>
    <alternativeName>
        <fullName evidence="1">AnhMurNAc kinase</fullName>
    </alternativeName>
</protein>
<dbReference type="InterPro" id="IPR043129">
    <property type="entry name" value="ATPase_NBD"/>
</dbReference>
<keyword evidence="1" id="KW-0547">Nucleotide-binding</keyword>
<keyword evidence="1 2" id="KW-0418">Kinase</keyword>
<dbReference type="SUPFAM" id="SSF53067">
    <property type="entry name" value="Actin-like ATPase domain"/>
    <property type="match status" value="1"/>
</dbReference>
<dbReference type="EMBL" id="FNVA01000001">
    <property type="protein sequence ID" value="SEF71490.1"/>
    <property type="molecule type" value="Genomic_DNA"/>
</dbReference>
<organism evidence="2 3">
    <name type="scientific">Bryocella elongata</name>
    <dbReference type="NCBI Taxonomy" id="863522"/>
    <lineage>
        <taxon>Bacteria</taxon>
        <taxon>Pseudomonadati</taxon>
        <taxon>Acidobacteriota</taxon>
        <taxon>Terriglobia</taxon>
        <taxon>Terriglobales</taxon>
        <taxon>Acidobacteriaceae</taxon>
        <taxon>Bryocella</taxon>
    </lineage>
</organism>
<dbReference type="InterPro" id="IPR005338">
    <property type="entry name" value="Anhydro_N_Ac-Mur_kinase"/>
</dbReference>
<evidence type="ECO:0000313" key="2">
    <source>
        <dbReference type="EMBL" id="SEF71490.1"/>
    </source>
</evidence>
<reference evidence="2 3" key="1">
    <citation type="submission" date="2016-10" db="EMBL/GenBank/DDBJ databases">
        <authorList>
            <person name="de Groot N.N."/>
        </authorList>
    </citation>
    <scope>NUCLEOTIDE SEQUENCE [LARGE SCALE GENOMIC DNA]</scope>
    <source>
        <strain evidence="2 3">DSM 22489</strain>
    </source>
</reference>
<sequence length="411" mass="43404">MKRLTNFGPVPGTPRAMNVAGVMSGTSADGVDVAVCRIRPGRGAGATPVVKVLEHRGFRYPKKLREAVLAAAGAQQANSSSVPELARLGWRLGSFYAECVEKTATDAGLKLDLVSMHGQTIYHQAMAEKYLGEPVRCTWQIGEPSLVAERLRVPVVSDLRPADMAAGGQGAPLVPMFDYCVLRHATRNRVLLNLGGIANLTAVPAGASLAKVLAFDTGPASMLIDQFMQSLYGKPYDRNGAAAARGQVLGEVVDQLAAKAYFAAAPPKSCGREEFGAAFTQEMIALFKDKGAGPDDIIATATALTVRTIVDAYARYCWPHLGQMAPLAKATELIVAGGGSRNRTLMKWLTSQLDTLGVSVRTIDEFGIASEAKEAAAFALLGWLSWHGLPGNVPAATGAGRSVILGRLTLC</sequence>
<proteinExistence type="inferred from homology"/>
<dbReference type="PANTHER" id="PTHR30605:SF0">
    <property type="entry name" value="ANHYDRO-N-ACETYLMURAMIC ACID KINASE"/>
    <property type="match status" value="1"/>
</dbReference>
<dbReference type="Pfam" id="PF03702">
    <property type="entry name" value="AnmK"/>
    <property type="match status" value="1"/>
</dbReference>
<keyword evidence="3" id="KW-1185">Reference proteome</keyword>
<gene>
    <name evidence="1" type="primary">anmK</name>
    <name evidence="2" type="ORF">SAMN05421819_0918</name>
</gene>
<dbReference type="GO" id="GO:0016773">
    <property type="term" value="F:phosphotransferase activity, alcohol group as acceptor"/>
    <property type="evidence" value="ECO:0007669"/>
    <property type="project" value="UniProtKB-UniRule"/>
</dbReference>
<dbReference type="Gene3D" id="3.30.420.40">
    <property type="match status" value="2"/>
</dbReference>
<dbReference type="AlphaFoldDB" id="A0A1H5U8Y8"/>
<dbReference type="GO" id="GO:0005524">
    <property type="term" value="F:ATP binding"/>
    <property type="evidence" value="ECO:0007669"/>
    <property type="project" value="UniProtKB-UniRule"/>
</dbReference>
<dbReference type="HAMAP" id="MF_01270">
    <property type="entry name" value="AnhMurNAc_kinase"/>
    <property type="match status" value="1"/>
</dbReference>
<comment type="catalytic activity">
    <reaction evidence="1">
        <text>1,6-anhydro-N-acetyl-beta-muramate + ATP + H2O = N-acetyl-D-muramate 6-phosphate + ADP + H(+)</text>
        <dbReference type="Rhea" id="RHEA:24952"/>
        <dbReference type="ChEBI" id="CHEBI:15377"/>
        <dbReference type="ChEBI" id="CHEBI:15378"/>
        <dbReference type="ChEBI" id="CHEBI:30616"/>
        <dbReference type="ChEBI" id="CHEBI:58690"/>
        <dbReference type="ChEBI" id="CHEBI:58722"/>
        <dbReference type="ChEBI" id="CHEBI:456216"/>
        <dbReference type="EC" id="2.7.1.170"/>
    </reaction>
</comment>
<comment type="function">
    <text evidence="1">Catalyzes the specific phosphorylation of 1,6-anhydro-N-acetylmuramic acid (anhMurNAc) with the simultaneous cleavage of the 1,6-anhydro ring, generating MurNAc-6-P. Is required for the utilization of anhMurNAc either imported from the medium or derived from its own cell wall murein, and thus plays a role in cell wall recycling.</text>
</comment>
<keyword evidence="1" id="KW-0119">Carbohydrate metabolism</keyword>
<dbReference type="Proteomes" id="UP000236728">
    <property type="component" value="Unassembled WGS sequence"/>
</dbReference>
<evidence type="ECO:0000256" key="1">
    <source>
        <dbReference type="HAMAP-Rule" id="MF_01270"/>
    </source>
</evidence>
<dbReference type="GO" id="GO:0006040">
    <property type="term" value="P:amino sugar metabolic process"/>
    <property type="evidence" value="ECO:0007669"/>
    <property type="project" value="InterPro"/>
</dbReference>
<accession>A0A1H5U8Y8</accession>
<feature type="binding site" evidence="1">
    <location>
        <begin position="25"/>
        <end position="32"/>
    </location>
    <ligand>
        <name>ATP</name>
        <dbReference type="ChEBI" id="CHEBI:30616"/>
    </ligand>
</feature>
<comment type="pathway">
    <text evidence="1">Cell wall biogenesis; peptidoglycan recycling.</text>
</comment>
<dbReference type="GO" id="GO:0009254">
    <property type="term" value="P:peptidoglycan turnover"/>
    <property type="evidence" value="ECO:0007669"/>
    <property type="project" value="UniProtKB-UniRule"/>
</dbReference>
<comment type="similarity">
    <text evidence="1">Belongs to the anhydro-N-acetylmuramic acid kinase family.</text>
</comment>
<dbReference type="GO" id="GO:0016301">
    <property type="term" value="F:kinase activity"/>
    <property type="evidence" value="ECO:0007669"/>
    <property type="project" value="UniProtKB-KW"/>
</dbReference>
<dbReference type="EC" id="2.7.1.170" evidence="1"/>
<name>A0A1H5U8Y8_9BACT</name>
<dbReference type="RefSeq" id="WP_235011350.1">
    <property type="nucleotide sequence ID" value="NZ_FNVA01000001.1"/>
</dbReference>
<dbReference type="CDD" id="cd24050">
    <property type="entry name" value="ASKHA_NBD_ANMK"/>
    <property type="match status" value="1"/>
</dbReference>
<dbReference type="PANTHER" id="PTHR30605">
    <property type="entry name" value="ANHYDRO-N-ACETYLMURAMIC ACID KINASE"/>
    <property type="match status" value="1"/>
</dbReference>
<keyword evidence="1" id="KW-0808">Transferase</keyword>
<dbReference type="NCBIfam" id="NF007148">
    <property type="entry name" value="PRK09585.3-2"/>
    <property type="match status" value="1"/>
</dbReference>
<dbReference type="GO" id="GO:0097175">
    <property type="term" value="P:1,6-anhydro-N-acetyl-beta-muramic acid catabolic process"/>
    <property type="evidence" value="ECO:0007669"/>
    <property type="project" value="UniProtKB-UniRule"/>
</dbReference>
<comment type="pathway">
    <text evidence="1">Amino-sugar metabolism; 1,6-anhydro-N-acetylmuramate degradation.</text>
</comment>
<evidence type="ECO:0000313" key="3">
    <source>
        <dbReference type="Proteomes" id="UP000236728"/>
    </source>
</evidence>
<keyword evidence="1" id="KW-0067">ATP-binding</keyword>
<dbReference type="UniPathway" id="UPA00544"/>
<dbReference type="UniPathway" id="UPA00343"/>